<dbReference type="EMBL" id="CP014672">
    <property type="protein sequence ID" value="ANW97765.1"/>
    <property type="molecule type" value="Genomic_DNA"/>
</dbReference>
<dbReference type="Proteomes" id="UP000092971">
    <property type="component" value="Chromosome"/>
</dbReference>
<sequence>MPSRYILEDKTLKLFTGYRKLSRIPDEYEYTGNMRTGGVYSSFFMLFATRYRTIGGWDNINR</sequence>
<proteinExistence type="predicted"/>
<evidence type="ECO:0000313" key="2">
    <source>
        <dbReference type="Proteomes" id="UP000092971"/>
    </source>
</evidence>
<protein>
    <submittedName>
        <fullName evidence="1">Uncharacterized protein</fullName>
    </submittedName>
</protein>
<accession>A0A1B1YAH5</accession>
<organism evidence="1 2">
    <name type="scientific">Thermoclostridium stercorarium subsp. thermolacticum DSM 2910</name>
    <dbReference type="NCBI Taxonomy" id="1121336"/>
    <lineage>
        <taxon>Bacteria</taxon>
        <taxon>Bacillati</taxon>
        <taxon>Bacillota</taxon>
        <taxon>Clostridia</taxon>
        <taxon>Eubacteriales</taxon>
        <taxon>Oscillospiraceae</taxon>
        <taxon>Thermoclostridium</taxon>
    </lineage>
</organism>
<name>A0A1B1YAH5_THEST</name>
<dbReference type="AlphaFoldDB" id="A0A1B1YAH5"/>
<reference evidence="1 2" key="1">
    <citation type="submission" date="2016-02" db="EMBL/GenBank/DDBJ databases">
        <title>Comparison of Clostridium stercorarium subspecies using comparative genomics and transcriptomics.</title>
        <authorList>
            <person name="Schellenberg J."/>
            <person name="Thallinger G."/>
            <person name="Levin D.B."/>
            <person name="Zhang X."/>
            <person name="Alvare G."/>
            <person name="Fristensky B."/>
            <person name="Sparling R."/>
        </authorList>
    </citation>
    <scope>NUCLEOTIDE SEQUENCE [LARGE SCALE GENOMIC DNA]</scope>
    <source>
        <strain evidence="1 2">DSM 2910</strain>
    </source>
</reference>
<evidence type="ECO:0000313" key="1">
    <source>
        <dbReference type="EMBL" id="ANW97765.1"/>
    </source>
</evidence>
<gene>
    <name evidence="1" type="ORF">CSTERTH_01315</name>
</gene>